<dbReference type="Proteomes" id="UP001341840">
    <property type="component" value="Unassembled WGS sequence"/>
</dbReference>
<feature type="non-terminal residue" evidence="1">
    <location>
        <position position="1"/>
    </location>
</feature>
<comment type="caution">
    <text evidence="1">The sequence shown here is derived from an EMBL/GenBank/DDBJ whole genome shotgun (WGS) entry which is preliminary data.</text>
</comment>
<dbReference type="EMBL" id="JASCZI010121232">
    <property type="protein sequence ID" value="MED6160696.1"/>
    <property type="molecule type" value="Genomic_DNA"/>
</dbReference>
<evidence type="ECO:0000313" key="1">
    <source>
        <dbReference type="EMBL" id="MED6160696.1"/>
    </source>
</evidence>
<proteinExistence type="predicted"/>
<sequence length="83" mass="9562">LGMSKVGGNVSLKELRISNDFRSAIREAQERMTPEELYKMLPTQDGKVQEGIFRDKDGMWSYKGRICVPDSGYLRREILEEAH</sequence>
<name>A0ABU6UHI4_9FABA</name>
<reference evidence="1 2" key="1">
    <citation type="journal article" date="2023" name="Plants (Basel)">
        <title>Bridging the Gap: Combining Genomics and Transcriptomics Approaches to Understand Stylosanthes scabra, an Orphan Legume from the Brazilian Caatinga.</title>
        <authorList>
            <person name="Ferreira-Neto J.R.C."/>
            <person name="da Silva M.D."/>
            <person name="Binneck E."/>
            <person name="de Melo N.F."/>
            <person name="da Silva R.H."/>
            <person name="de Melo A.L.T.M."/>
            <person name="Pandolfi V."/>
            <person name="Bustamante F.O."/>
            <person name="Brasileiro-Vidal A.C."/>
            <person name="Benko-Iseppon A.M."/>
        </authorList>
    </citation>
    <scope>NUCLEOTIDE SEQUENCE [LARGE SCALE GENOMIC DNA]</scope>
    <source>
        <tissue evidence="1">Leaves</tissue>
    </source>
</reference>
<organism evidence="1 2">
    <name type="scientific">Stylosanthes scabra</name>
    <dbReference type="NCBI Taxonomy" id="79078"/>
    <lineage>
        <taxon>Eukaryota</taxon>
        <taxon>Viridiplantae</taxon>
        <taxon>Streptophyta</taxon>
        <taxon>Embryophyta</taxon>
        <taxon>Tracheophyta</taxon>
        <taxon>Spermatophyta</taxon>
        <taxon>Magnoliopsida</taxon>
        <taxon>eudicotyledons</taxon>
        <taxon>Gunneridae</taxon>
        <taxon>Pentapetalae</taxon>
        <taxon>rosids</taxon>
        <taxon>fabids</taxon>
        <taxon>Fabales</taxon>
        <taxon>Fabaceae</taxon>
        <taxon>Papilionoideae</taxon>
        <taxon>50 kb inversion clade</taxon>
        <taxon>dalbergioids sensu lato</taxon>
        <taxon>Dalbergieae</taxon>
        <taxon>Pterocarpus clade</taxon>
        <taxon>Stylosanthes</taxon>
    </lineage>
</organism>
<gene>
    <name evidence="1" type="ORF">PIB30_053775</name>
</gene>
<protein>
    <submittedName>
        <fullName evidence="1">Uncharacterized protein</fullName>
    </submittedName>
</protein>
<accession>A0ABU6UHI4</accession>
<keyword evidence="2" id="KW-1185">Reference proteome</keyword>
<evidence type="ECO:0000313" key="2">
    <source>
        <dbReference type="Proteomes" id="UP001341840"/>
    </source>
</evidence>